<organism evidence="1">
    <name type="scientific">Cacopsylla melanoneura</name>
    <dbReference type="NCBI Taxonomy" id="428564"/>
    <lineage>
        <taxon>Eukaryota</taxon>
        <taxon>Metazoa</taxon>
        <taxon>Ecdysozoa</taxon>
        <taxon>Arthropoda</taxon>
        <taxon>Hexapoda</taxon>
        <taxon>Insecta</taxon>
        <taxon>Pterygota</taxon>
        <taxon>Neoptera</taxon>
        <taxon>Paraneoptera</taxon>
        <taxon>Hemiptera</taxon>
        <taxon>Sternorrhyncha</taxon>
        <taxon>Psylloidea</taxon>
        <taxon>Psyllidae</taxon>
        <taxon>Psyllinae</taxon>
        <taxon>Cacopsylla</taxon>
    </lineage>
</organism>
<proteinExistence type="predicted"/>
<name>A0A8D9E7N6_9HEMI</name>
<reference evidence="1" key="1">
    <citation type="submission" date="2021-05" db="EMBL/GenBank/DDBJ databases">
        <authorList>
            <person name="Alioto T."/>
            <person name="Alioto T."/>
            <person name="Gomez Garrido J."/>
        </authorList>
    </citation>
    <scope>NUCLEOTIDE SEQUENCE</scope>
</reference>
<dbReference type="AlphaFoldDB" id="A0A8D9E7N6"/>
<protein>
    <submittedName>
        <fullName evidence="1">Uncharacterized protein</fullName>
    </submittedName>
</protein>
<dbReference type="EMBL" id="HBUF01427909">
    <property type="protein sequence ID" value="CAG6741615.1"/>
    <property type="molecule type" value="Transcribed_RNA"/>
</dbReference>
<evidence type="ECO:0000313" key="1">
    <source>
        <dbReference type="EMBL" id="CAG6741615.1"/>
    </source>
</evidence>
<sequence>MAPTVLSIYDTHPVYAYLKDRYEKVETLTLANLLLGKLLKTRLRIMPHAPYPMPHAPCPSMPYKLEDSIDYHTDDLLTISAYFFFISRNEKRRSLKKGIFICDDKIFL</sequence>
<accession>A0A8D9E7N6</accession>